<dbReference type="Proteomes" id="UP001159428">
    <property type="component" value="Unassembled WGS sequence"/>
</dbReference>
<dbReference type="Gene3D" id="3.10.50.40">
    <property type="match status" value="1"/>
</dbReference>
<evidence type="ECO:0000259" key="6">
    <source>
        <dbReference type="PROSITE" id="PS50059"/>
    </source>
</evidence>
<dbReference type="InterPro" id="IPR019734">
    <property type="entry name" value="TPR_rpt"/>
</dbReference>
<accession>A0AAU9WDZ5</accession>
<dbReference type="PROSITE" id="PS50059">
    <property type="entry name" value="FKBP_PPIASE"/>
    <property type="match status" value="1"/>
</dbReference>
<comment type="similarity">
    <text evidence="1">Belongs to the FKBP6 family.</text>
</comment>
<keyword evidence="8" id="KW-1185">Reference proteome</keyword>
<evidence type="ECO:0000313" key="8">
    <source>
        <dbReference type="Proteomes" id="UP001159428"/>
    </source>
</evidence>
<reference evidence="7 8" key="1">
    <citation type="submission" date="2022-05" db="EMBL/GenBank/DDBJ databases">
        <authorList>
            <consortium name="Genoscope - CEA"/>
            <person name="William W."/>
        </authorList>
    </citation>
    <scope>NUCLEOTIDE SEQUENCE [LARGE SCALE GENOMIC DNA]</scope>
</reference>
<dbReference type="PROSITE" id="PS50005">
    <property type="entry name" value="TPR"/>
    <property type="match status" value="2"/>
</dbReference>
<dbReference type="InterPro" id="IPR046357">
    <property type="entry name" value="PPIase_dom_sf"/>
</dbReference>
<dbReference type="SUPFAM" id="SSF54534">
    <property type="entry name" value="FKBP-like"/>
    <property type="match status" value="1"/>
</dbReference>
<dbReference type="Gene3D" id="3.30.1370.50">
    <property type="entry name" value="R3H-like domain"/>
    <property type="match status" value="1"/>
</dbReference>
<keyword evidence="3 5" id="KW-0802">TPR repeat</keyword>
<sequence length="477" mass="54879">MDAPEVIDSLEDLRLTGRDGYVPNRYTVPLTQGIDINDLIRGDGSMFETDLNDMAAFEDEEESQYFDSEDVFQQLNYEANDFGDDSGSDRDDDLTPFQRLARGMEDLTGDEGVLKRILRKGTGPVVPEGATVRYHYNGYLEFNDEPFDSSRLRNKPMKLTIRFHFEENILGLYLGLRTMRKGEKSKFLVTPEYGYLEMGCTPRIPASAKVLFEVELLNFIDHKAADDFDAFTEEERKQASFEQLLKVANSEREAGNDFYKRKQVHRAVGKYLKAIKLLENCHLQNADQERWMNEVLLKLYLNAAHCFLELAEVKKVLTYARKALGIDPKNVKALYRMGKALQKQGEFDNARDKFKKAQYYEPNNKAIKDALIELDRKVSQFKSLEKQTFARMFAPAKKEQGKDEKSVQAPVDLEAGKKEVLVKQLREFKEEDGTKEIFFPTTLTQHERAYIKQTAQELGLKVEGKEGTNKELRVTKD</sequence>
<feature type="repeat" description="TPR" evidence="5">
    <location>
        <begin position="297"/>
        <end position="330"/>
    </location>
</feature>
<dbReference type="PANTHER" id="PTHR46674:SF1">
    <property type="entry name" value="INACTIVE PEPTIDYL-PROLYL CIS-TRANS ISOMERASE FKBP6"/>
    <property type="match status" value="1"/>
</dbReference>
<comment type="caution">
    <text evidence="7">The sequence shown here is derived from an EMBL/GenBank/DDBJ whole genome shotgun (WGS) entry which is preliminary data.</text>
</comment>
<gene>
    <name evidence="7" type="ORF">PMEA_00002579</name>
</gene>
<dbReference type="InterPro" id="IPR042282">
    <property type="entry name" value="FKBP6/shu"/>
</dbReference>
<proteinExistence type="inferred from homology"/>
<dbReference type="GO" id="GO:0007283">
    <property type="term" value="P:spermatogenesis"/>
    <property type="evidence" value="ECO:0007669"/>
    <property type="project" value="TreeGrafter"/>
</dbReference>
<dbReference type="EMBL" id="CALNXJ010000011">
    <property type="protein sequence ID" value="CAH3108502.1"/>
    <property type="molecule type" value="Genomic_DNA"/>
</dbReference>
<keyword evidence="4" id="KW-0413">Isomerase</keyword>
<keyword evidence="2" id="KW-0677">Repeat</keyword>
<dbReference type="Pfam" id="PF00254">
    <property type="entry name" value="FKBP_C"/>
    <property type="match status" value="1"/>
</dbReference>
<dbReference type="InterPro" id="IPR001179">
    <property type="entry name" value="PPIase_FKBP_dom"/>
</dbReference>
<dbReference type="EC" id="5.2.1.8" evidence="4"/>
<evidence type="ECO:0000256" key="4">
    <source>
        <dbReference type="PROSITE-ProRule" id="PRU00277"/>
    </source>
</evidence>
<evidence type="ECO:0000256" key="2">
    <source>
        <dbReference type="ARBA" id="ARBA00022737"/>
    </source>
</evidence>
<dbReference type="GO" id="GO:0003676">
    <property type="term" value="F:nucleic acid binding"/>
    <property type="evidence" value="ECO:0007669"/>
    <property type="project" value="InterPro"/>
</dbReference>
<comment type="catalytic activity">
    <reaction evidence="4">
        <text>[protein]-peptidylproline (omega=180) = [protein]-peptidylproline (omega=0)</text>
        <dbReference type="Rhea" id="RHEA:16237"/>
        <dbReference type="Rhea" id="RHEA-COMP:10747"/>
        <dbReference type="Rhea" id="RHEA-COMP:10748"/>
        <dbReference type="ChEBI" id="CHEBI:83833"/>
        <dbReference type="ChEBI" id="CHEBI:83834"/>
        <dbReference type="EC" id="5.2.1.8"/>
    </reaction>
</comment>
<dbReference type="Pfam" id="PF07719">
    <property type="entry name" value="TPR_2"/>
    <property type="match status" value="1"/>
</dbReference>
<dbReference type="InterPro" id="IPR011990">
    <property type="entry name" value="TPR-like_helical_dom_sf"/>
</dbReference>
<evidence type="ECO:0000256" key="5">
    <source>
        <dbReference type="PROSITE-ProRule" id="PRU00339"/>
    </source>
</evidence>
<evidence type="ECO:0000313" key="7">
    <source>
        <dbReference type="EMBL" id="CAH3108502.1"/>
    </source>
</evidence>
<dbReference type="AlphaFoldDB" id="A0AAU9WDZ5"/>
<feature type="domain" description="PPIase FKBP-type" evidence="6">
    <location>
        <begin position="129"/>
        <end position="220"/>
    </location>
</feature>
<name>A0AAU9WDZ5_9CNID</name>
<organism evidence="7 8">
    <name type="scientific">Pocillopora meandrina</name>
    <dbReference type="NCBI Taxonomy" id="46732"/>
    <lineage>
        <taxon>Eukaryota</taxon>
        <taxon>Metazoa</taxon>
        <taxon>Cnidaria</taxon>
        <taxon>Anthozoa</taxon>
        <taxon>Hexacorallia</taxon>
        <taxon>Scleractinia</taxon>
        <taxon>Astrocoeniina</taxon>
        <taxon>Pocilloporidae</taxon>
        <taxon>Pocillopora</taxon>
    </lineage>
</organism>
<dbReference type="Gene3D" id="1.25.40.10">
    <property type="entry name" value="Tetratricopeptide repeat domain"/>
    <property type="match status" value="1"/>
</dbReference>
<evidence type="ECO:0000256" key="3">
    <source>
        <dbReference type="ARBA" id="ARBA00022803"/>
    </source>
</evidence>
<dbReference type="SUPFAM" id="SSF48452">
    <property type="entry name" value="TPR-like"/>
    <property type="match status" value="1"/>
</dbReference>
<dbReference type="PANTHER" id="PTHR46674">
    <property type="entry name" value="INACTIVE PEPTIDYL-PROLYL CIS-TRANS ISOMERASE FKBP6"/>
    <property type="match status" value="1"/>
</dbReference>
<dbReference type="InterPro" id="IPR036867">
    <property type="entry name" value="R3H_dom_sf"/>
</dbReference>
<dbReference type="InterPro" id="IPR013105">
    <property type="entry name" value="TPR_2"/>
</dbReference>
<protein>
    <recommendedName>
        <fullName evidence="4">peptidylprolyl isomerase</fullName>
        <ecNumber evidence="4">5.2.1.8</ecNumber>
    </recommendedName>
</protein>
<dbReference type="GO" id="GO:0034587">
    <property type="term" value="P:piRNA processing"/>
    <property type="evidence" value="ECO:0007669"/>
    <property type="project" value="TreeGrafter"/>
</dbReference>
<dbReference type="GO" id="GO:0005737">
    <property type="term" value="C:cytoplasm"/>
    <property type="evidence" value="ECO:0007669"/>
    <property type="project" value="TreeGrafter"/>
</dbReference>
<dbReference type="PROSITE" id="PS50293">
    <property type="entry name" value="TPR_REGION"/>
    <property type="match status" value="1"/>
</dbReference>
<evidence type="ECO:0000256" key="1">
    <source>
        <dbReference type="ARBA" id="ARBA00009648"/>
    </source>
</evidence>
<dbReference type="SMART" id="SM00028">
    <property type="entry name" value="TPR"/>
    <property type="match status" value="3"/>
</dbReference>
<dbReference type="GO" id="GO:0003755">
    <property type="term" value="F:peptidyl-prolyl cis-trans isomerase activity"/>
    <property type="evidence" value="ECO:0007669"/>
    <property type="project" value="UniProtKB-KW"/>
</dbReference>
<keyword evidence="4" id="KW-0697">Rotamase</keyword>
<feature type="repeat" description="TPR" evidence="5">
    <location>
        <begin position="331"/>
        <end position="364"/>
    </location>
</feature>
<dbReference type="GO" id="GO:0051879">
    <property type="term" value="F:Hsp90 protein binding"/>
    <property type="evidence" value="ECO:0007669"/>
    <property type="project" value="TreeGrafter"/>
</dbReference>